<feature type="region of interest" description="Disordered" evidence="7">
    <location>
        <begin position="1"/>
        <end position="22"/>
    </location>
</feature>
<evidence type="ECO:0000313" key="10">
    <source>
        <dbReference type="Proteomes" id="UP000614601"/>
    </source>
</evidence>
<feature type="transmembrane region" description="Helical" evidence="8">
    <location>
        <begin position="212"/>
        <end position="229"/>
    </location>
</feature>
<sequence length="275" mass="31392">MAVELATTSGNLEHEEDEQEQLLEEEECEESPHETNCGVVNPYMNPRAQHGEAYEPTRLEHLANTFTHGIAIIPSLVITRILIDAAYRELQQHLMVMYGFFTTLLFTASTAYHFCELLFRPDKRTLRYYLHITDRITIYFFIASSATPWLTLRHADTIGAHLKWIIWVIALIGIAYQLKYHERYKTIETCFYVVVASIPYVGIITMNDRNGMPLMILGGLVYVVGTVFFKMDGIVPFAHAIWHLHVVVGASIHTYAVYTSLIGPDPNNPMPPVEF</sequence>
<keyword evidence="5 8" id="KW-0472">Membrane</keyword>
<feature type="binding site" evidence="6">
    <location>
        <position position="113"/>
    </location>
    <ligand>
        <name>Zn(2+)</name>
        <dbReference type="ChEBI" id="CHEBI:29105"/>
    </ligand>
</feature>
<feature type="binding site" evidence="6">
    <location>
        <position position="243"/>
    </location>
    <ligand>
        <name>Zn(2+)</name>
        <dbReference type="ChEBI" id="CHEBI:29105"/>
    </ligand>
</feature>
<evidence type="ECO:0000256" key="5">
    <source>
        <dbReference type="ARBA" id="ARBA00023136"/>
    </source>
</evidence>
<feature type="transmembrane region" description="Helical" evidence="8">
    <location>
        <begin position="241"/>
        <end position="262"/>
    </location>
</feature>
<feature type="transmembrane region" description="Helical" evidence="8">
    <location>
        <begin position="190"/>
        <end position="206"/>
    </location>
</feature>
<evidence type="ECO:0000256" key="4">
    <source>
        <dbReference type="ARBA" id="ARBA00022989"/>
    </source>
</evidence>
<organism evidence="9 10">
    <name type="scientific">Bursaphelenchus okinawaensis</name>
    <dbReference type="NCBI Taxonomy" id="465554"/>
    <lineage>
        <taxon>Eukaryota</taxon>
        <taxon>Metazoa</taxon>
        <taxon>Ecdysozoa</taxon>
        <taxon>Nematoda</taxon>
        <taxon>Chromadorea</taxon>
        <taxon>Rhabditida</taxon>
        <taxon>Tylenchina</taxon>
        <taxon>Tylenchomorpha</taxon>
        <taxon>Aphelenchoidea</taxon>
        <taxon>Aphelenchoididae</taxon>
        <taxon>Bursaphelenchus</taxon>
    </lineage>
</organism>
<dbReference type="PANTHER" id="PTHR20855:SF3">
    <property type="entry name" value="LD03007P"/>
    <property type="match status" value="1"/>
</dbReference>
<comment type="subcellular location">
    <subcellularLocation>
        <location evidence="1">Membrane</location>
        <topology evidence="1">Multi-pass membrane protein</topology>
    </subcellularLocation>
</comment>
<accession>A0A811JQB9</accession>
<dbReference type="EMBL" id="CAJFDH010000001">
    <property type="protein sequence ID" value="CAD5205368.1"/>
    <property type="molecule type" value="Genomic_DNA"/>
</dbReference>
<feature type="transmembrane region" description="Helical" evidence="8">
    <location>
        <begin position="62"/>
        <end position="83"/>
    </location>
</feature>
<protein>
    <submittedName>
        <fullName evidence="9">Uncharacterized protein</fullName>
    </submittedName>
</protein>
<dbReference type="Proteomes" id="UP000614601">
    <property type="component" value="Unassembled WGS sequence"/>
</dbReference>
<evidence type="ECO:0000256" key="6">
    <source>
        <dbReference type="PIRSR" id="PIRSR604254-1"/>
    </source>
</evidence>
<dbReference type="EMBL" id="CAJFCW020000001">
    <property type="protein sequence ID" value="CAG9076994.1"/>
    <property type="molecule type" value="Genomic_DNA"/>
</dbReference>
<keyword evidence="6" id="KW-0862">Zinc</keyword>
<gene>
    <name evidence="9" type="ORF">BOKJ2_LOCUS52</name>
</gene>
<comment type="caution">
    <text evidence="9">The sequence shown here is derived from an EMBL/GenBank/DDBJ whole genome shotgun (WGS) entry which is preliminary data.</text>
</comment>
<feature type="transmembrane region" description="Helical" evidence="8">
    <location>
        <begin position="158"/>
        <end position="178"/>
    </location>
</feature>
<feature type="transmembrane region" description="Helical" evidence="8">
    <location>
        <begin position="136"/>
        <end position="152"/>
    </location>
</feature>
<dbReference type="PANTHER" id="PTHR20855">
    <property type="entry name" value="ADIPOR/PROGESTIN RECEPTOR-RELATED"/>
    <property type="match status" value="1"/>
</dbReference>
<evidence type="ECO:0000256" key="1">
    <source>
        <dbReference type="ARBA" id="ARBA00004141"/>
    </source>
</evidence>
<dbReference type="InterPro" id="IPR004254">
    <property type="entry name" value="AdipoR/HlyIII-related"/>
</dbReference>
<proteinExistence type="inferred from homology"/>
<keyword evidence="10" id="KW-1185">Reference proteome</keyword>
<reference evidence="9" key="1">
    <citation type="submission" date="2020-09" db="EMBL/GenBank/DDBJ databases">
        <authorList>
            <person name="Kikuchi T."/>
        </authorList>
    </citation>
    <scope>NUCLEOTIDE SEQUENCE</scope>
    <source>
        <strain evidence="9">SH1</strain>
    </source>
</reference>
<evidence type="ECO:0000256" key="8">
    <source>
        <dbReference type="SAM" id="Phobius"/>
    </source>
</evidence>
<name>A0A811JQB9_9BILA</name>
<keyword evidence="6" id="KW-0479">Metal-binding</keyword>
<dbReference type="GO" id="GO:0046872">
    <property type="term" value="F:metal ion binding"/>
    <property type="evidence" value="ECO:0007669"/>
    <property type="project" value="UniProtKB-KW"/>
</dbReference>
<dbReference type="Pfam" id="PF03006">
    <property type="entry name" value="HlyIII"/>
    <property type="match status" value="1"/>
</dbReference>
<evidence type="ECO:0000256" key="7">
    <source>
        <dbReference type="SAM" id="MobiDB-lite"/>
    </source>
</evidence>
<feature type="compositionally biased region" description="Polar residues" evidence="7">
    <location>
        <begin position="1"/>
        <end position="11"/>
    </location>
</feature>
<keyword evidence="3 8" id="KW-0812">Transmembrane</keyword>
<evidence type="ECO:0000256" key="2">
    <source>
        <dbReference type="ARBA" id="ARBA00007018"/>
    </source>
</evidence>
<keyword evidence="4 8" id="KW-1133">Transmembrane helix</keyword>
<dbReference type="OrthoDB" id="186812at2759"/>
<feature type="binding site" evidence="6">
    <location>
        <position position="239"/>
    </location>
    <ligand>
        <name>Zn(2+)</name>
        <dbReference type="ChEBI" id="CHEBI:29105"/>
    </ligand>
</feature>
<evidence type="ECO:0000313" key="9">
    <source>
        <dbReference type="EMBL" id="CAD5205368.1"/>
    </source>
</evidence>
<comment type="similarity">
    <text evidence="2">Belongs to the ADIPOR family.</text>
</comment>
<dbReference type="AlphaFoldDB" id="A0A811JQB9"/>
<dbReference type="GO" id="GO:0016020">
    <property type="term" value="C:membrane"/>
    <property type="evidence" value="ECO:0007669"/>
    <property type="project" value="UniProtKB-SubCell"/>
</dbReference>
<evidence type="ECO:0000256" key="3">
    <source>
        <dbReference type="ARBA" id="ARBA00022692"/>
    </source>
</evidence>
<dbReference type="Proteomes" id="UP000783686">
    <property type="component" value="Unassembled WGS sequence"/>
</dbReference>
<feature type="transmembrane region" description="Helical" evidence="8">
    <location>
        <begin position="95"/>
        <end position="115"/>
    </location>
</feature>